<organism evidence="2 3">
    <name type="scientific">Entomortierella chlamydospora</name>
    <dbReference type="NCBI Taxonomy" id="101097"/>
    <lineage>
        <taxon>Eukaryota</taxon>
        <taxon>Fungi</taxon>
        <taxon>Fungi incertae sedis</taxon>
        <taxon>Mucoromycota</taxon>
        <taxon>Mortierellomycotina</taxon>
        <taxon>Mortierellomycetes</taxon>
        <taxon>Mortierellales</taxon>
        <taxon>Mortierellaceae</taxon>
        <taxon>Entomortierella</taxon>
    </lineage>
</organism>
<feature type="compositionally biased region" description="Basic and acidic residues" evidence="1">
    <location>
        <begin position="912"/>
        <end position="939"/>
    </location>
</feature>
<feature type="compositionally biased region" description="Polar residues" evidence="1">
    <location>
        <begin position="1085"/>
        <end position="1110"/>
    </location>
</feature>
<feature type="compositionally biased region" description="Low complexity" evidence="1">
    <location>
        <begin position="1111"/>
        <end position="1125"/>
    </location>
</feature>
<feature type="compositionally biased region" description="Polar residues" evidence="1">
    <location>
        <begin position="1184"/>
        <end position="1204"/>
    </location>
</feature>
<proteinExistence type="predicted"/>
<feature type="region of interest" description="Disordered" evidence="1">
    <location>
        <begin position="1083"/>
        <end position="1232"/>
    </location>
</feature>
<feature type="compositionally biased region" description="Polar residues" evidence="1">
    <location>
        <begin position="1151"/>
        <end position="1161"/>
    </location>
</feature>
<dbReference type="AlphaFoldDB" id="A0A9P6N2C3"/>
<feature type="region of interest" description="Disordered" evidence="1">
    <location>
        <begin position="968"/>
        <end position="1004"/>
    </location>
</feature>
<sequence>MQCDEGTLEMPGSFKPARDHNTFENDENEIHNGNSSIAYHTPPATVMRASSVANPHESDFDISNSPTSGSPDSYDIMRYGASNSLHSQEAKRGHSPQLSLVDTVKAGATSTANSAAAAGASVIDAAKKFMNLKDDDEENEFDPYDGNEGVLPTTNYSAGPTRKNDNSHGLEFSHRSMANQSFALPVLQSTSTEPTIAASIPEVKRIPIDQPSPEPLSPHYTHTNNNNDIYASAAAGTAAVAGGLGVASIHHGHQSHVGLDNHSESVMNRARDTSNTLSIPKDNTFLVALTQAKVLLAQQEFLKRHHSLTPSMESTSASYNAPKENIHNRDHNHPEAAVVAAPVAVTTAAGVANNLRSWKESPTEDELAPVPAPAPVPSMDRVAHDTKTLHFTDPSTLRPLTEIRTFPTVEETHKPTLVDRVKDAIHRSSEYGPADPNDLTFTDPKTIGLLDRELSVPAAVGTTAGVVGAGEAIKAHSTATRGPVSDNSLASEASHDAFPADPVAAISDNKTLVFSDPKALRPVAEIRAFPVAEDTYTLTDKVKDIVHRSSEYGPADSGELQLTDPRTLGRLGEKAVVHDSGKSASRDVKPAAIATAAAGTAVATGVGVATMTHPKVETAAMSTPVLDSKTLNFTDPTTLRPLTEVRTVPPVEEPQRRSLMDKARDVTHSSFEYGPADPSHLQLTDPRSLGRMGTAAGAPVFVVPPPQPPADMKTLEFTDPKTLRPLTELRILTVVEETHKSSLVDKVRDALRRSSEYGLADPMDLQLTDPRTLRPLGEKAAAPVAAPEAVPISTATRQADTAASSHMTDHHDHSSAKPSIAAASAGAAVAVGTAGTAAMATPKHVVSPVQATTQTPMRTEISAPPRPATTTTSATTSAPDADNVNLSDIKSIQPSTDSRTIPPRPSEYGSADPRDEGLADTRPLHPMRKKVDVPAKEDLVGSQSTRSDIPTLAPLPAVAPLDIPLAHGDKTEDSMARRPLSADAAKPAPVPAPRPRRSTNAFANPITTGGAAAVVDSTAPDATSTMPTVANRSTNPFAATADTDNVDMNTNIMDPDASVAPPKMSHPEIHNTNMDISAAGVAPTMPQSRTQADNAGTYPTHQNHYTLTDNSIAAESPSSSASVPANTLATVPENHDGPIPKVQPGEENAWMKTTSTPTYPQDQDGAAPATTTSATSSTDLSPAQTQKLQQQQEGSDSSPIQSSSTKKKRRFSGFFSRLFHRHKTTDKGKQRM</sequence>
<comment type="caution">
    <text evidence="2">The sequence shown here is derived from an EMBL/GenBank/DDBJ whole genome shotgun (WGS) entry which is preliminary data.</text>
</comment>
<feature type="compositionally biased region" description="Low complexity" evidence="1">
    <location>
        <begin position="868"/>
        <end position="879"/>
    </location>
</feature>
<feature type="compositionally biased region" description="Polar residues" evidence="1">
    <location>
        <begin position="61"/>
        <end position="71"/>
    </location>
</feature>
<dbReference type="Proteomes" id="UP000703661">
    <property type="component" value="Unassembled WGS sequence"/>
</dbReference>
<evidence type="ECO:0000313" key="2">
    <source>
        <dbReference type="EMBL" id="KAG0021987.1"/>
    </source>
</evidence>
<feature type="region of interest" description="Disordered" evidence="1">
    <location>
        <begin position="358"/>
        <end position="377"/>
    </location>
</feature>
<feature type="region of interest" description="Disordered" evidence="1">
    <location>
        <begin position="198"/>
        <end position="224"/>
    </location>
</feature>
<feature type="compositionally biased region" description="Low complexity" evidence="1">
    <location>
        <begin position="1166"/>
        <end position="1183"/>
    </location>
</feature>
<feature type="compositionally biased region" description="Polar residues" evidence="1">
    <location>
        <begin position="884"/>
        <end position="899"/>
    </location>
</feature>
<name>A0A9P6N2C3_9FUNG</name>
<feature type="compositionally biased region" description="Low complexity" evidence="1">
    <location>
        <begin position="780"/>
        <end position="791"/>
    </location>
</feature>
<dbReference type="EMBL" id="JAAAID010000129">
    <property type="protein sequence ID" value="KAG0021987.1"/>
    <property type="molecule type" value="Genomic_DNA"/>
</dbReference>
<evidence type="ECO:0000256" key="1">
    <source>
        <dbReference type="SAM" id="MobiDB-lite"/>
    </source>
</evidence>
<feature type="region of interest" description="Disordered" evidence="1">
    <location>
        <begin position="1"/>
        <end position="71"/>
    </location>
</feature>
<evidence type="ECO:0000313" key="3">
    <source>
        <dbReference type="Proteomes" id="UP000703661"/>
    </source>
</evidence>
<reference evidence="2" key="1">
    <citation type="journal article" date="2020" name="Fungal Divers.">
        <title>Resolving the Mortierellaceae phylogeny through synthesis of multi-gene phylogenetics and phylogenomics.</title>
        <authorList>
            <person name="Vandepol N."/>
            <person name="Liber J."/>
            <person name="Desiro A."/>
            <person name="Na H."/>
            <person name="Kennedy M."/>
            <person name="Barry K."/>
            <person name="Grigoriev I.V."/>
            <person name="Miller A.N."/>
            <person name="O'Donnell K."/>
            <person name="Stajich J.E."/>
            <person name="Bonito G."/>
        </authorList>
    </citation>
    <scope>NUCLEOTIDE SEQUENCE</scope>
    <source>
        <strain evidence="2">NRRL 2769</strain>
    </source>
</reference>
<feature type="compositionally biased region" description="Polar residues" evidence="1">
    <location>
        <begin position="1020"/>
        <end position="1043"/>
    </location>
</feature>
<feature type="region of interest" description="Disordered" evidence="1">
    <location>
        <begin position="778"/>
        <end position="820"/>
    </location>
</feature>
<keyword evidence="3" id="KW-1185">Reference proteome</keyword>
<feature type="region of interest" description="Disordered" evidence="1">
    <location>
        <begin position="1018"/>
        <end position="1043"/>
    </location>
</feature>
<feature type="region of interest" description="Disordered" evidence="1">
    <location>
        <begin position="847"/>
        <end position="952"/>
    </location>
</feature>
<protein>
    <submittedName>
        <fullName evidence="2">Uncharacterized protein</fullName>
    </submittedName>
</protein>
<accession>A0A9P6N2C3</accession>
<gene>
    <name evidence="2" type="ORF">BGZ80_001281</name>
</gene>